<feature type="compositionally biased region" description="Low complexity" evidence="1">
    <location>
        <begin position="457"/>
        <end position="468"/>
    </location>
</feature>
<dbReference type="Gene3D" id="2.170.120.30">
    <property type="match status" value="2"/>
</dbReference>
<comment type="caution">
    <text evidence="2">The sequence shown here is derived from an EMBL/GenBank/DDBJ whole genome shotgun (WGS) entry which is preliminary data.</text>
</comment>
<dbReference type="InterPro" id="IPR012505">
    <property type="entry name" value="YbbR"/>
</dbReference>
<dbReference type="EMBL" id="JABFOR010000049">
    <property type="protein sequence ID" value="NOJ73567.1"/>
    <property type="molecule type" value="Genomic_DNA"/>
</dbReference>
<gene>
    <name evidence="2" type="ORF">HMI46_23910</name>
</gene>
<accession>A0AAP7DKA5</accession>
<evidence type="ECO:0000313" key="3">
    <source>
        <dbReference type="Proteomes" id="UP000552038"/>
    </source>
</evidence>
<dbReference type="PANTHER" id="PTHR37804:SF1">
    <property type="entry name" value="CDAA REGULATORY PROTEIN CDAR"/>
    <property type="match status" value="1"/>
</dbReference>
<evidence type="ECO:0008006" key="4">
    <source>
        <dbReference type="Google" id="ProtNLM"/>
    </source>
</evidence>
<reference evidence="2 3" key="1">
    <citation type="submission" date="2020-05" db="EMBL/GenBank/DDBJ databases">
        <title>Whole genome sequencing and identification of novel metabolites from Paenibacillus alvei strain JR949.</title>
        <authorList>
            <person name="Rajendhran J."/>
            <person name="Sree Pranav P."/>
            <person name="Mahalakshmi B."/>
            <person name="Karthikeyan R."/>
        </authorList>
    </citation>
    <scope>NUCLEOTIDE SEQUENCE [LARGE SCALE GENOMIC DNA]</scope>
    <source>
        <strain evidence="2 3">JR949</strain>
    </source>
</reference>
<evidence type="ECO:0000313" key="2">
    <source>
        <dbReference type="EMBL" id="NOJ73567.1"/>
    </source>
</evidence>
<dbReference type="Gene3D" id="2.170.120.40">
    <property type="entry name" value="YbbR-like domain"/>
    <property type="match status" value="2"/>
</dbReference>
<feature type="region of interest" description="Disordered" evidence="1">
    <location>
        <begin position="414"/>
        <end position="480"/>
    </location>
</feature>
<name>A0AAP7DKA5_PAEAL</name>
<dbReference type="AlphaFoldDB" id="A0AAP7DKA5"/>
<feature type="compositionally biased region" description="Polar residues" evidence="1">
    <location>
        <begin position="433"/>
        <end position="456"/>
    </location>
</feature>
<proteinExistence type="predicted"/>
<dbReference type="Pfam" id="PF07949">
    <property type="entry name" value="YbbR"/>
    <property type="match status" value="3"/>
</dbReference>
<dbReference type="RefSeq" id="WP_163979979.1">
    <property type="nucleotide sequence ID" value="NZ_JABFOR010000049.1"/>
</dbReference>
<dbReference type="Proteomes" id="UP000552038">
    <property type="component" value="Unassembled WGS sequence"/>
</dbReference>
<evidence type="ECO:0000256" key="1">
    <source>
        <dbReference type="SAM" id="MobiDB-lite"/>
    </source>
</evidence>
<sequence>MDKWLMNNNTAKIIALVLGVLLFAVVHKDDTTPTAPQPLMESRWIDDVQVRIVGLDTKQQVIKSIRPDKVRIQVRGKRTAIASALPEDYKVTLDLTGYGKGKHVIQLRHDLPQGIDLLSMQPSSATIELEDVQTKEFEVQVRTEGTPANGYKAGTPIVRPSNRVHVTLPASRMAEVKSIVGTVNVDKANESVISKRVKLTAYNARGEEVEGAVLTPSFVEVEVPITKPFKTVPLQVNLTGQLAEGLAVSVLSPDVNQVTLYGPQEALDKIEYIDNVHVDLRQFEAPGTYKLKVQLTPPPNIEKIEPSEITVELQISGVKQRTILNVPITLTGDNDRLETTIAEPASRKMDVVVVGAPNLIDALKVSDIQLIANVNDLPPGEHTVNLQVNLPRFVRRVDPAPLTIKVVIKDTEAPVTTLPDPKPPTSIPEDVGNGSSSGTQNETGHSGNPSTGTHDTNPPSSNESEGSPVDAVTGSADHAG</sequence>
<dbReference type="PANTHER" id="PTHR37804">
    <property type="entry name" value="CDAA REGULATORY PROTEIN CDAR"/>
    <property type="match status" value="1"/>
</dbReference>
<dbReference type="InterPro" id="IPR053154">
    <property type="entry name" value="c-di-AMP_regulator"/>
</dbReference>
<protein>
    <recommendedName>
        <fullName evidence="4">YbbR family protein</fullName>
    </recommendedName>
</protein>
<organism evidence="2 3">
    <name type="scientific">Paenibacillus alvei</name>
    <name type="common">Bacillus alvei</name>
    <dbReference type="NCBI Taxonomy" id="44250"/>
    <lineage>
        <taxon>Bacteria</taxon>
        <taxon>Bacillati</taxon>
        <taxon>Bacillota</taxon>
        <taxon>Bacilli</taxon>
        <taxon>Bacillales</taxon>
        <taxon>Paenibacillaceae</taxon>
        <taxon>Paenibacillus</taxon>
    </lineage>
</organism>